<evidence type="ECO:0000313" key="2">
    <source>
        <dbReference type="EMBL" id="MBC2239808.1"/>
    </source>
</evidence>
<organism evidence="2 3">
    <name type="scientific">Listeria booriae</name>
    <dbReference type="NCBI Taxonomy" id="1552123"/>
    <lineage>
        <taxon>Bacteria</taxon>
        <taxon>Bacillati</taxon>
        <taxon>Bacillota</taxon>
        <taxon>Bacilli</taxon>
        <taxon>Bacillales</taxon>
        <taxon>Listeriaceae</taxon>
        <taxon>Listeria</taxon>
    </lineage>
</organism>
<dbReference type="Gene3D" id="1.25.40.10">
    <property type="entry name" value="Tetratricopeptide repeat domain"/>
    <property type="match status" value="1"/>
</dbReference>
<comment type="caution">
    <text evidence="2">The sequence shown here is derived from an EMBL/GenBank/DDBJ whole genome shotgun (WGS) entry which is preliminary data.</text>
</comment>
<dbReference type="SUPFAM" id="SSF47413">
    <property type="entry name" value="lambda repressor-like DNA-binding domains"/>
    <property type="match status" value="1"/>
</dbReference>
<evidence type="ECO:0000313" key="3">
    <source>
        <dbReference type="Proteomes" id="UP000553016"/>
    </source>
</evidence>
<dbReference type="InterPro" id="IPR053163">
    <property type="entry name" value="HTH-type_regulator_Rgg"/>
</dbReference>
<dbReference type="Pfam" id="PF01381">
    <property type="entry name" value="HTH_3"/>
    <property type="match status" value="1"/>
</dbReference>
<dbReference type="InterPro" id="IPR011990">
    <property type="entry name" value="TPR-like_helical_dom_sf"/>
</dbReference>
<reference evidence="2 3" key="1">
    <citation type="submission" date="2020-03" db="EMBL/GenBank/DDBJ databases">
        <title>Soil Listeria distribution.</title>
        <authorList>
            <person name="Liao J."/>
            <person name="Wiedmann M."/>
        </authorList>
    </citation>
    <scope>NUCLEOTIDE SEQUENCE [LARGE SCALE GENOMIC DNA]</scope>
    <source>
        <strain evidence="2 3">FSL L7-0149</strain>
    </source>
</reference>
<dbReference type="CDD" id="cd00093">
    <property type="entry name" value="HTH_XRE"/>
    <property type="match status" value="1"/>
</dbReference>
<proteinExistence type="predicted"/>
<dbReference type="InterPro" id="IPR010982">
    <property type="entry name" value="Lambda_DNA-bd_dom_sf"/>
</dbReference>
<dbReference type="Proteomes" id="UP000553016">
    <property type="component" value="Unassembled WGS sequence"/>
</dbReference>
<dbReference type="PANTHER" id="PTHR37038:SF13">
    <property type="entry name" value="HTH CRO_C1-TYPE DOMAIN-CONTAINING PROTEIN"/>
    <property type="match status" value="1"/>
</dbReference>
<dbReference type="GO" id="GO:0003677">
    <property type="term" value="F:DNA binding"/>
    <property type="evidence" value="ECO:0007669"/>
    <property type="project" value="InterPro"/>
</dbReference>
<accession>A0A842ETL9</accession>
<evidence type="ECO:0000259" key="1">
    <source>
        <dbReference type="PROSITE" id="PS50943"/>
    </source>
</evidence>
<dbReference type="InterPro" id="IPR010057">
    <property type="entry name" value="Transcription_activator_Rgg_C"/>
</dbReference>
<name>A0A842ETL9_9LIST</name>
<dbReference type="PROSITE" id="PS50943">
    <property type="entry name" value="HTH_CROC1"/>
    <property type="match status" value="1"/>
</dbReference>
<dbReference type="AlphaFoldDB" id="A0A842ETL9"/>
<dbReference type="Pfam" id="PF21259">
    <property type="entry name" value="Rgg_C"/>
    <property type="match status" value="1"/>
</dbReference>
<sequence length="304" mass="36207">MKTVGNTIREIRINKNIAQSKMKSVSQSSLSAIEKGRLPSIEMFLDILQELDINMLEFFYIQNDFQLPERDRLFKLFRDQKQSLNEKYLFELIDIYDVYLENNNDPFIEALRHILGISVEVNQKQSFDVESPESKEIWERIALQDVWYHNDIYLMTKIFYTFPVEQAENVLKKALEQLEKYDHYPQIHFFKIAFLLNCSRHYILAGSYRESKKHLIEAEKLARLHQVELFRITSHYLLAYSEYAEGFTEAAEARVNRTVNILSAMEELNKFTEKDKNALNYTVLAKDFQRDWENFLEQQNNLDV</sequence>
<dbReference type="PANTHER" id="PTHR37038">
    <property type="entry name" value="TRANSCRIPTIONAL REGULATOR-RELATED"/>
    <property type="match status" value="1"/>
</dbReference>
<dbReference type="InterPro" id="IPR001387">
    <property type="entry name" value="Cro/C1-type_HTH"/>
</dbReference>
<dbReference type="EMBL" id="JAARZA010000002">
    <property type="protein sequence ID" value="MBC2239808.1"/>
    <property type="molecule type" value="Genomic_DNA"/>
</dbReference>
<gene>
    <name evidence="2" type="ORF">HCB35_04920</name>
</gene>
<feature type="domain" description="HTH cro/C1-type" evidence="1">
    <location>
        <begin position="25"/>
        <end position="58"/>
    </location>
</feature>
<dbReference type="RefSeq" id="WP_185540239.1">
    <property type="nucleotide sequence ID" value="NZ_JAARZA010000002.1"/>
</dbReference>
<protein>
    <submittedName>
        <fullName evidence="2">Helix-turn-helix transcriptional regulator</fullName>
    </submittedName>
</protein>
<dbReference type="Gene3D" id="1.10.260.40">
    <property type="entry name" value="lambda repressor-like DNA-binding domains"/>
    <property type="match status" value="1"/>
</dbReference>